<dbReference type="Gene3D" id="3.40.50.1820">
    <property type="entry name" value="alpha/beta hydrolase"/>
    <property type="match status" value="1"/>
</dbReference>
<protein>
    <submittedName>
        <fullName evidence="2">Alpha/beta hydrolase</fullName>
    </submittedName>
</protein>
<evidence type="ECO:0000313" key="2">
    <source>
        <dbReference type="EMBL" id="MDC0713852.1"/>
    </source>
</evidence>
<dbReference type="InterPro" id="IPR050228">
    <property type="entry name" value="Carboxylesterase_BioH"/>
</dbReference>
<dbReference type="EMBL" id="JAQNDM010000002">
    <property type="protein sequence ID" value="MDC0713852.1"/>
    <property type="molecule type" value="Genomic_DNA"/>
</dbReference>
<sequence>MKEDSVIVLLHGSANGSYSWGRVRNALTSAGKTVFAPDMLGYGPSRPPGPAYGIEEEVAHLKQVLEGQGIGRFHLVTHSLGSMFGLHLRRALGERVTRLTLIDPVVVSVLREQGEEAGYAEMESQYQAFMGEAEPASAARFFVEHWSGRGTWNAMGDRARAVIVSLVPKLRLEMQVTRADPTGLAFFAEAPPPAEILIGEKTLVAPQATARQLARVFHAAPVVVPGAAHMIPLTHPEAVVGAVLSKGTP</sequence>
<dbReference type="PANTHER" id="PTHR43194">
    <property type="entry name" value="HYDROLASE ALPHA/BETA FOLD FAMILY"/>
    <property type="match status" value="1"/>
</dbReference>
<dbReference type="PRINTS" id="PR00412">
    <property type="entry name" value="EPOXHYDRLASE"/>
</dbReference>
<dbReference type="Pfam" id="PF12697">
    <property type="entry name" value="Abhydrolase_6"/>
    <property type="match status" value="1"/>
</dbReference>
<dbReference type="InterPro" id="IPR029058">
    <property type="entry name" value="AB_hydrolase_fold"/>
</dbReference>
<accession>A0ABT5DNA2</accession>
<keyword evidence="3" id="KW-1185">Reference proteome</keyword>
<feature type="domain" description="AB hydrolase-1" evidence="1">
    <location>
        <begin position="7"/>
        <end position="241"/>
    </location>
</feature>
<comment type="caution">
    <text evidence="2">The sequence shown here is derived from an EMBL/GenBank/DDBJ whole genome shotgun (WGS) entry which is preliminary data.</text>
</comment>
<dbReference type="SUPFAM" id="SSF53474">
    <property type="entry name" value="alpha/beta-Hydrolases"/>
    <property type="match status" value="1"/>
</dbReference>
<organism evidence="2 3">
    <name type="scientific">Stigmatella ashevillensis</name>
    <dbReference type="NCBI Taxonomy" id="2995309"/>
    <lineage>
        <taxon>Bacteria</taxon>
        <taxon>Pseudomonadati</taxon>
        <taxon>Myxococcota</taxon>
        <taxon>Myxococcia</taxon>
        <taxon>Myxococcales</taxon>
        <taxon>Cystobacterineae</taxon>
        <taxon>Archangiaceae</taxon>
        <taxon>Stigmatella</taxon>
    </lineage>
</organism>
<name>A0ABT5DNA2_9BACT</name>
<dbReference type="InterPro" id="IPR000073">
    <property type="entry name" value="AB_hydrolase_1"/>
</dbReference>
<evidence type="ECO:0000259" key="1">
    <source>
        <dbReference type="Pfam" id="PF12697"/>
    </source>
</evidence>
<gene>
    <name evidence="2" type="ORF">POL68_35635</name>
</gene>
<evidence type="ECO:0000313" key="3">
    <source>
        <dbReference type="Proteomes" id="UP001221838"/>
    </source>
</evidence>
<reference evidence="2 3" key="1">
    <citation type="submission" date="2022-11" db="EMBL/GenBank/DDBJ databases">
        <title>Minimal conservation of predation-associated metabolite biosynthetic gene clusters underscores biosynthetic potential of Myxococcota including descriptions for ten novel species: Archangium lansinium sp. nov., Myxococcus landrumus sp. nov., Nannocystis bai.</title>
        <authorList>
            <person name="Ahearne A."/>
            <person name="Stevens C."/>
            <person name="Dowd S."/>
        </authorList>
    </citation>
    <scope>NUCLEOTIDE SEQUENCE [LARGE SCALE GENOMIC DNA]</scope>
    <source>
        <strain evidence="2 3">NCWAL01</strain>
    </source>
</reference>
<dbReference type="GO" id="GO:0016787">
    <property type="term" value="F:hydrolase activity"/>
    <property type="evidence" value="ECO:0007669"/>
    <property type="project" value="UniProtKB-KW"/>
</dbReference>
<dbReference type="InterPro" id="IPR000639">
    <property type="entry name" value="Epox_hydrolase-like"/>
</dbReference>
<proteinExistence type="predicted"/>
<dbReference type="PANTHER" id="PTHR43194:SF5">
    <property type="entry name" value="PIMELOYL-[ACYL-CARRIER PROTEIN] METHYL ESTER ESTERASE"/>
    <property type="match status" value="1"/>
</dbReference>
<dbReference type="Proteomes" id="UP001221838">
    <property type="component" value="Unassembled WGS sequence"/>
</dbReference>
<keyword evidence="2" id="KW-0378">Hydrolase</keyword>
<dbReference type="RefSeq" id="WP_272144287.1">
    <property type="nucleotide sequence ID" value="NZ_JAQNDM010000002.1"/>
</dbReference>